<sequence>MHNHLVERSRGLSFEIVGLYIARDRNTTVISRAGLRVRDGRRVRRSWAALVEIRVPEEPAPADRSLPVIVAVGLPPVLVTLAALHFLGIELALVLGVFLLLALSSVVPAIHGRRARRARQQPAPDARTLTAAAERTAFDRAVATADRISETWPALGDLVDVSTAEALLADALWEIAGRLARRQELSAVLADLTRPAFAGLAPADGTAERLQAQIRATKEALSAIEIDLAAREASLRRAEEAGRTFIREREMRRAIQAAERSLGTRSEPPRATDPAADLADQTQLVLTAYRELTAGLRPD</sequence>
<keyword evidence="2" id="KW-1133">Transmembrane helix</keyword>
<dbReference type="EMBL" id="BOQN01000015">
    <property type="protein sequence ID" value="GIM89427.1"/>
    <property type="molecule type" value="Genomic_DNA"/>
</dbReference>
<gene>
    <name evidence="3" type="ORF">Ato02nite_012200</name>
</gene>
<keyword evidence="2" id="KW-0472">Membrane</keyword>
<organism evidence="3 4">
    <name type="scientific">Paractinoplanes toevensis</name>
    <dbReference type="NCBI Taxonomy" id="571911"/>
    <lineage>
        <taxon>Bacteria</taxon>
        <taxon>Bacillati</taxon>
        <taxon>Actinomycetota</taxon>
        <taxon>Actinomycetes</taxon>
        <taxon>Micromonosporales</taxon>
        <taxon>Micromonosporaceae</taxon>
        <taxon>Paractinoplanes</taxon>
    </lineage>
</organism>
<feature type="transmembrane region" description="Helical" evidence="2">
    <location>
        <begin position="92"/>
        <end position="110"/>
    </location>
</feature>
<accession>A0A919T6Q0</accession>
<protein>
    <submittedName>
        <fullName evidence="3">Uncharacterized protein</fullName>
    </submittedName>
</protein>
<name>A0A919T6Q0_9ACTN</name>
<reference evidence="3 4" key="1">
    <citation type="submission" date="2021-03" db="EMBL/GenBank/DDBJ databases">
        <title>Whole genome shotgun sequence of Actinoplanes toevensis NBRC 105298.</title>
        <authorList>
            <person name="Komaki H."/>
            <person name="Tamura T."/>
        </authorList>
    </citation>
    <scope>NUCLEOTIDE SEQUENCE [LARGE SCALE GENOMIC DNA]</scope>
    <source>
        <strain evidence="3 4">NBRC 105298</strain>
    </source>
</reference>
<evidence type="ECO:0000313" key="3">
    <source>
        <dbReference type="EMBL" id="GIM89427.1"/>
    </source>
</evidence>
<dbReference type="Proteomes" id="UP000677082">
    <property type="component" value="Unassembled WGS sequence"/>
</dbReference>
<evidence type="ECO:0000313" key="4">
    <source>
        <dbReference type="Proteomes" id="UP000677082"/>
    </source>
</evidence>
<proteinExistence type="predicted"/>
<keyword evidence="2" id="KW-0812">Transmembrane</keyword>
<comment type="caution">
    <text evidence="3">The sequence shown here is derived from an EMBL/GenBank/DDBJ whole genome shotgun (WGS) entry which is preliminary data.</text>
</comment>
<evidence type="ECO:0000256" key="1">
    <source>
        <dbReference type="SAM" id="MobiDB-lite"/>
    </source>
</evidence>
<evidence type="ECO:0000256" key="2">
    <source>
        <dbReference type="SAM" id="Phobius"/>
    </source>
</evidence>
<feature type="transmembrane region" description="Helical" evidence="2">
    <location>
        <begin position="66"/>
        <end position="86"/>
    </location>
</feature>
<dbReference type="AlphaFoldDB" id="A0A919T6Q0"/>
<keyword evidence="4" id="KW-1185">Reference proteome</keyword>
<feature type="region of interest" description="Disordered" evidence="1">
    <location>
        <begin position="258"/>
        <end position="279"/>
    </location>
</feature>